<evidence type="ECO:0000313" key="2">
    <source>
        <dbReference type="EMBL" id="UYQ95030.1"/>
    </source>
</evidence>
<dbReference type="PANTHER" id="PTHR28208:SF3">
    <property type="entry name" value="PHOSPHATIDATE PHOSPHATASE APP1"/>
    <property type="match status" value="1"/>
</dbReference>
<dbReference type="Pfam" id="PF09949">
    <property type="entry name" value="APP1_cat"/>
    <property type="match status" value="1"/>
</dbReference>
<proteinExistence type="predicted"/>
<organism evidence="2 3">
    <name type="scientific">Chitinophaga horti</name>
    <dbReference type="NCBI Taxonomy" id="2920382"/>
    <lineage>
        <taxon>Bacteria</taxon>
        <taxon>Pseudomonadati</taxon>
        <taxon>Bacteroidota</taxon>
        <taxon>Chitinophagia</taxon>
        <taxon>Chitinophagales</taxon>
        <taxon>Chitinophagaceae</taxon>
        <taxon>Chitinophaga</taxon>
    </lineage>
</organism>
<gene>
    <name evidence="2" type="ORF">MKQ68_07975</name>
</gene>
<keyword evidence="3" id="KW-1185">Reference proteome</keyword>
<accession>A0ABY6J5R7</accession>
<name>A0ABY6J5R7_9BACT</name>
<dbReference type="InterPro" id="IPR019236">
    <property type="entry name" value="APP1_cat"/>
</dbReference>
<protein>
    <submittedName>
        <fullName evidence="2">DUF2183 domain-containing protein</fullName>
    </submittedName>
</protein>
<evidence type="ECO:0000313" key="3">
    <source>
        <dbReference type="Proteomes" id="UP001162741"/>
    </source>
</evidence>
<dbReference type="RefSeq" id="WP_264282835.1">
    <property type="nucleotide sequence ID" value="NZ_CP107006.1"/>
</dbReference>
<dbReference type="Proteomes" id="UP001162741">
    <property type="component" value="Chromosome"/>
</dbReference>
<dbReference type="EMBL" id="CP107006">
    <property type="protein sequence ID" value="UYQ95030.1"/>
    <property type="molecule type" value="Genomic_DNA"/>
</dbReference>
<feature type="domain" description="Phosphatidate phosphatase APP1 catalytic" evidence="1">
    <location>
        <begin position="154"/>
        <end position="310"/>
    </location>
</feature>
<evidence type="ECO:0000259" key="1">
    <source>
        <dbReference type="Pfam" id="PF09949"/>
    </source>
</evidence>
<sequence length="358" mass="41310">MQINNGSDNIKFKAVKKTFRERLFDWLRLTSRTTVRVYRGYGRDGQLQLFGHVLELGPVPPKRYSRNIIRNFFGLIRLFIVRPKPNARVQLVWQQKTIKAVTAADGFFHFQWTPEMPTDAGWHEVKVDHISATGNTVLASATGSIFIPHRTQYGCISDIDDTFLISHSSRLGKRLFVLFTHNARTRKPFAGVVEHYRMLSYAGSHEDTPNPFFYVSSSEWNLFDYIVEFTRTHKLPNGVLLLSQLKHWYQLLKTGQNKHGTKFTRIARILESYPNMRFVLLGDDSQEDPNIYNAIVKHFGSQIICVYLRNVRKASRPHVENVKKEIETAGVHCCYFQHSEEAIDHSLSIGLAEKQVSI</sequence>
<reference evidence="2" key="1">
    <citation type="submission" date="2022-10" db="EMBL/GenBank/DDBJ databases">
        <title>Chitinophaga sp. nov., isolated from soil.</title>
        <authorList>
            <person name="Jeon C.O."/>
        </authorList>
    </citation>
    <scope>NUCLEOTIDE SEQUENCE</scope>
    <source>
        <strain evidence="2">R8</strain>
    </source>
</reference>
<dbReference type="InterPro" id="IPR052935">
    <property type="entry name" value="Mg2+_PAP"/>
</dbReference>
<dbReference type="PANTHER" id="PTHR28208">
    <property type="entry name" value="PHOSPHATIDATE PHOSPHATASE APP1"/>
    <property type="match status" value="1"/>
</dbReference>